<feature type="domain" description="HTH tetR-type" evidence="5">
    <location>
        <begin position="7"/>
        <end position="67"/>
    </location>
</feature>
<dbReference type="InterPro" id="IPR001647">
    <property type="entry name" value="HTH_TetR"/>
</dbReference>
<sequence length="195" mass="21212">MRAEAAQETRRRILDAVYERLREAPSEPVSIDGIARSARVARPTVYQVFGSRAGLFEAVGADLLDRGGFQDMLRASAHPDAREALRGGVHGVVAMYATHRDILRVLHSMAMLDATAVGGAVQRLEQRRSQGMAHVAQRLADQNVLRTDVSHAEATDVLCLLTSFDSFDHLYTARGRPCEAVAEALTATAARTLCT</sequence>
<keyword evidence="2 4" id="KW-0238">DNA-binding</keyword>
<dbReference type="Gene3D" id="1.10.10.60">
    <property type="entry name" value="Homeodomain-like"/>
    <property type="match status" value="1"/>
</dbReference>
<gene>
    <name evidence="6" type="ORF">E1293_41540</name>
</gene>
<dbReference type="Proteomes" id="UP000295578">
    <property type="component" value="Unassembled WGS sequence"/>
</dbReference>
<dbReference type="GO" id="GO:0003700">
    <property type="term" value="F:DNA-binding transcription factor activity"/>
    <property type="evidence" value="ECO:0007669"/>
    <property type="project" value="TreeGrafter"/>
</dbReference>
<organism evidence="6 7">
    <name type="scientific">Actinomadura darangshiensis</name>
    <dbReference type="NCBI Taxonomy" id="705336"/>
    <lineage>
        <taxon>Bacteria</taxon>
        <taxon>Bacillati</taxon>
        <taxon>Actinomycetota</taxon>
        <taxon>Actinomycetes</taxon>
        <taxon>Streptosporangiales</taxon>
        <taxon>Thermomonosporaceae</taxon>
        <taxon>Actinomadura</taxon>
    </lineage>
</organism>
<dbReference type="GO" id="GO:0000976">
    <property type="term" value="F:transcription cis-regulatory region binding"/>
    <property type="evidence" value="ECO:0007669"/>
    <property type="project" value="TreeGrafter"/>
</dbReference>
<proteinExistence type="predicted"/>
<dbReference type="OrthoDB" id="4371863at2"/>
<evidence type="ECO:0000259" key="5">
    <source>
        <dbReference type="PROSITE" id="PS50977"/>
    </source>
</evidence>
<dbReference type="PANTHER" id="PTHR30055">
    <property type="entry name" value="HTH-TYPE TRANSCRIPTIONAL REGULATOR RUTR"/>
    <property type="match status" value="1"/>
</dbReference>
<reference evidence="6 7" key="1">
    <citation type="submission" date="2019-03" db="EMBL/GenBank/DDBJ databases">
        <title>Draft genome sequences of novel Actinobacteria.</title>
        <authorList>
            <person name="Sahin N."/>
            <person name="Ay H."/>
            <person name="Saygin H."/>
        </authorList>
    </citation>
    <scope>NUCLEOTIDE SEQUENCE [LARGE SCALE GENOMIC DNA]</scope>
    <source>
        <strain evidence="6 7">DSM 45941</strain>
    </source>
</reference>
<dbReference type="PROSITE" id="PS50977">
    <property type="entry name" value="HTH_TETR_2"/>
    <property type="match status" value="1"/>
</dbReference>
<dbReference type="PANTHER" id="PTHR30055:SF234">
    <property type="entry name" value="HTH-TYPE TRANSCRIPTIONAL REGULATOR BETI"/>
    <property type="match status" value="1"/>
</dbReference>
<evidence type="ECO:0000256" key="2">
    <source>
        <dbReference type="ARBA" id="ARBA00023125"/>
    </source>
</evidence>
<evidence type="ECO:0000256" key="4">
    <source>
        <dbReference type="PROSITE-ProRule" id="PRU00335"/>
    </source>
</evidence>
<name>A0A4V2YR26_9ACTN</name>
<accession>A0A4V2YR26</accession>
<dbReference type="InterPro" id="IPR050109">
    <property type="entry name" value="HTH-type_TetR-like_transc_reg"/>
</dbReference>
<feature type="DNA-binding region" description="H-T-H motif" evidence="4">
    <location>
        <begin position="30"/>
        <end position="49"/>
    </location>
</feature>
<keyword evidence="3" id="KW-0804">Transcription</keyword>
<evidence type="ECO:0000256" key="1">
    <source>
        <dbReference type="ARBA" id="ARBA00023015"/>
    </source>
</evidence>
<keyword evidence="7" id="KW-1185">Reference proteome</keyword>
<evidence type="ECO:0000313" key="6">
    <source>
        <dbReference type="EMBL" id="TDD64397.1"/>
    </source>
</evidence>
<comment type="caution">
    <text evidence="6">The sequence shown here is derived from an EMBL/GenBank/DDBJ whole genome shotgun (WGS) entry which is preliminary data.</text>
</comment>
<dbReference type="Gene3D" id="1.10.357.10">
    <property type="entry name" value="Tetracycline Repressor, domain 2"/>
    <property type="match status" value="1"/>
</dbReference>
<protein>
    <submittedName>
        <fullName evidence="6">TetR/AcrR family transcriptional regulator</fullName>
    </submittedName>
</protein>
<evidence type="ECO:0000313" key="7">
    <source>
        <dbReference type="Proteomes" id="UP000295578"/>
    </source>
</evidence>
<dbReference type="InterPro" id="IPR009057">
    <property type="entry name" value="Homeodomain-like_sf"/>
</dbReference>
<evidence type="ECO:0000256" key="3">
    <source>
        <dbReference type="ARBA" id="ARBA00023163"/>
    </source>
</evidence>
<dbReference type="SUPFAM" id="SSF46689">
    <property type="entry name" value="Homeodomain-like"/>
    <property type="match status" value="1"/>
</dbReference>
<dbReference type="Pfam" id="PF00440">
    <property type="entry name" value="TetR_N"/>
    <property type="match status" value="1"/>
</dbReference>
<dbReference type="EMBL" id="SMKY01000364">
    <property type="protein sequence ID" value="TDD64397.1"/>
    <property type="molecule type" value="Genomic_DNA"/>
</dbReference>
<dbReference type="AlphaFoldDB" id="A0A4V2YR26"/>
<keyword evidence="1" id="KW-0805">Transcription regulation</keyword>